<dbReference type="AlphaFoldDB" id="A0A0J6VM57"/>
<reference evidence="2 3" key="1">
    <citation type="journal article" date="2015" name="Genome Biol. Evol.">
        <title>Characterization of Three Mycobacterium spp. with Potential Use in Bioremediation by Genome Sequencing and Comparative Genomics.</title>
        <authorList>
            <person name="Das S."/>
            <person name="Pettersson B.M."/>
            <person name="Behra P.R."/>
            <person name="Ramesh M."/>
            <person name="Dasgupta S."/>
            <person name="Bhattacharya A."/>
            <person name="Kirsebom L.A."/>
        </authorList>
    </citation>
    <scope>NUCLEOTIDE SEQUENCE [LARGE SCALE GENOMIC DNA]</scope>
    <source>
        <strain evidence="2 3">DSM 43826</strain>
    </source>
</reference>
<keyword evidence="3" id="KW-1185">Reference proteome</keyword>
<accession>A0A0J6VM57</accession>
<evidence type="ECO:0000256" key="1">
    <source>
        <dbReference type="SAM" id="MobiDB-lite"/>
    </source>
</evidence>
<dbReference type="RefSeq" id="WP_156455072.1">
    <property type="nucleotide sequence ID" value="NZ_JYNL01000056.1"/>
</dbReference>
<organism evidence="2 3">
    <name type="scientific">Mycolicibacterium chlorophenolicum</name>
    <dbReference type="NCBI Taxonomy" id="37916"/>
    <lineage>
        <taxon>Bacteria</taxon>
        <taxon>Bacillati</taxon>
        <taxon>Actinomycetota</taxon>
        <taxon>Actinomycetes</taxon>
        <taxon>Mycobacteriales</taxon>
        <taxon>Mycobacteriaceae</taxon>
        <taxon>Mycolicibacterium</taxon>
    </lineage>
</organism>
<proteinExistence type="predicted"/>
<evidence type="ECO:0000313" key="2">
    <source>
        <dbReference type="EMBL" id="KMO71314.1"/>
    </source>
</evidence>
<dbReference type="Proteomes" id="UP000036513">
    <property type="component" value="Unassembled WGS sequence"/>
</dbReference>
<name>A0A0J6VM57_9MYCO</name>
<evidence type="ECO:0000313" key="3">
    <source>
        <dbReference type="Proteomes" id="UP000036513"/>
    </source>
</evidence>
<feature type="region of interest" description="Disordered" evidence="1">
    <location>
        <begin position="1"/>
        <end position="35"/>
    </location>
</feature>
<dbReference type="PATRIC" id="fig|37916.4.peg.4619"/>
<feature type="compositionally biased region" description="Polar residues" evidence="1">
    <location>
        <begin position="13"/>
        <end position="26"/>
    </location>
</feature>
<protein>
    <submittedName>
        <fullName evidence="2">Uncharacterized protein</fullName>
    </submittedName>
</protein>
<gene>
    <name evidence="2" type="ORF">MCHLDSM_04629</name>
</gene>
<comment type="caution">
    <text evidence="2">The sequence shown here is derived from an EMBL/GenBank/DDBJ whole genome shotgun (WGS) entry which is preliminary data.</text>
</comment>
<sequence length="52" mass="5794">MNQAHIPFDIDQTPPTDGQRNAAQQKNEGKPLAVAERSEWAARLRERFSCGG</sequence>
<dbReference type="EMBL" id="JYNL01000056">
    <property type="protein sequence ID" value="KMO71314.1"/>
    <property type="molecule type" value="Genomic_DNA"/>
</dbReference>